<accession>W4HE88</accession>
<name>W4HE88_APHAT</name>
<feature type="compositionally biased region" description="Polar residues" evidence="1">
    <location>
        <begin position="19"/>
        <end position="29"/>
    </location>
</feature>
<dbReference type="GeneID" id="20802816"/>
<dbReference type="VEuPathDB" id="FungiDB:H257_00820"/>
<sequence>MTPQPLPQSRVGRPRILQIMSSSPRSTCPPSERARAFDRAEKRAAARYLIQQQPARCVKDAPTTWNSSPNSKRVIPARALVAPPRRPLGRSGERGAAVVVQ</sequence>
<dbReference type="AlphaFoldDB" id="W4HE88"/>
<evidence type="ECO:0000313" key="2">
    <source>
        <dbReference type="EMBL" id="ETV89609.1"/>
    </source>
</evidence>
<proteinExistence type="predicted"/>
<gene>
    <name evidence="2" type="ORF">H257_00820</name>
</gene>
<protein>
    <submittedName>
        <fullName evidence="2">Uncharacterized protein</fullName>
    </submittedName>
</protein>
<organism evidence="2">
    <name type="scientific">Aphanomyces astaci</name>
    <name type="common">Crayfish plague agent</name>
    <dbReference type="NCBI Taxonomy" id="112090"/>
    <lineage>
        <taxon>Eukaryota</taxon>
        <taxon>Sar</taxon>
        <taxon>Stramenopiles</taxon>
        <taxon>Oomycota</taxon>
        <taxon>Saprolegniomycetes</taxon>
        <taxon>Saprolegniales</taxon>
        <taxon>Verrucalvaceae</taxon>
        <taxon>Aphanomyces</taxon>
    </lineage>
</organism>
<evidence type="ECO:0000256" key="1">
    <source>
        <dbReference type="SAM" id="MobiDB-lite"/>
    </source>
</evidence>
<reference evidence="2" key="1">
    <citation type="submission" date="2013-12" db="EMBL/GenBank/DDBJ databases">
        <title>The Genome Sequence of Aphanomyces astaci APO3.</title>
        <authorList>
            <consortium name="The Broad Institute Genomics Platform"/>
            <person name="Russ C."/>
            <person name="Tyler B."/>
            <person name="van West P."/>
            <person name="Dieguez-Uribeondo J."/>
            <person name="Young S.K."/>
            <person name="Zeng Q."/>
            <person name="Gargeya S."/>
            <person name="Fitzgerald M."/>
            <person name="Abouelleil A."/>
            <person name="Alvarado L."/>
            <person name="Chapman S.B."/>
            <person name="Gainer-Dewar J."/>
            <person name="Goldberg J."/>
            <person name="Griggs A."/>
            <person name="Gujja S."/>
            <person name="Hansen M."/>
            <person name="Howarth C."/>
            <person name="Imamovic A."/>
            <person name="Ireland A."/>
            <person name="Larimer J."/>
            <person name="McCowan C."/>
            <person name="Murphy C."/>
            <person name="Pearson M."/>
            <person name="Poon T.W."/>
            <person name="Priest M."/>
            <person name="Roberts A."/>
            <person name="Saif S."/>
            <person name="Shea T."/>
            <person name="Sykes S."/>
            <person name="Wortman J."/>
            <person name="Nusbaum C."/>
            <person name="Birren B."/>
        </authorList>
    </citation>
    <scope>NUCLEOTIDE SEQUENCE [LARGE SCALE GENOMIC DNA]</scope>
    <source>
        <strain evidence="2">APO3</strain>
    </source>
</reference>
<feature type="region of interest" description="Disordered" evidence="1">
    <location>
        <begin position="1"/>
        <end position="32"/>
    </location>
</feature>
<dbReference type="RefSeq" id="XP_009822009.1">
    <property type="nucleotide sequence ID" value="XM_009823707.1"/>
</dbReference>
<dbReference type="EMBL" id="KI913114">
    <property type="protein sequence ID" value="ETV89609.1"/>
    <property type="molecule type" value="Genomic_DNA"/>
</dbReference>